<dbReference type="EMBL" id="FNAI01000008">
    <property type="protein sequence ID" value="SDE69235.1"/>
    <property type="molecule type" value="Genomic_DNA"/>
</dbReference>
<protein>
    <submittedName>
        <fullName evidence="2">Uncharacterized protein</fullName>
    </submittedName>
</protein>
<sequence>MKLEDNELRNDQHDQQQPENNKPTGYRVDDDNLEEKDLQHGFPTSKDDMKDQNAPGMEGHPMGGHNFGENNLTPSGDDPANPSQTAGYTNEYFRRTQPSEEHPENNNFKDPNQQGQSNYSAATGAAQTGRSDENSGQDTDSEGNKTPNPQNQQPYQEGTADDDGNNNKKQENIPGPNEVPDQQKVGE</sequence>
<dbReference type="AlphaFoldDB" id="A0A1G7F0X9"/>
<dbReference type="OrthoDB" id="799505at2"/>
<reference evidence="2 3" key="1">
    <citation type="submission" date="2016-10" db="EMBL/GenBank/DDBJ databases">
        <authorList>
            <person name="de Groot N.N."/>
        </authorList>
    </citation>
    <scope>NUCLEOTIDE SEQUENCE [LARGE SCALE GENOMIC DNA]</scope>
    <source>
        <strain evidence="2 3">47C3B</strain>
    </source>
</reference>
<gene>
    <name evidence="2" type="ORF">SAMN05216464_108234</name>
</gene>
<feature type="compositionally biased region" description="Basic and acidic residues" evidence="1">
    <location>
        <begin position="92"/>
        <end position="104"/>
    </location>
</feature>
<dbReference type="RefSeq" id="WP_091151177.1">
    <property type="nucleotide sequence ID" value="NZ_FNAI01000008.1"/>
</dbReference>
<name>A0A1G7F0X9_9SPHI</name>
<organism evidence="2 3">
    <name type="scientific">Mucilaginibacter pineti</name>
    <dbReference type="NCBI Taxonomy" id="1391627"/>
    <lineage>
        <taxon>Bacteria</taxon>
        <taxon>Pseudomonadati</taxon>
        <taxon>Bacteroidota</taxon>
        <taxon>Sphingobacteriia</taxon>
        <taxon>Sphingobacteriales</taxon>
        <taxon>Sphingobacteriaceae</taxon>
        <taxon>Mucilaginibacter</taxon>
    </lineage>
</organism>
<dbReference type="Proteomes" id="UP000199072">
    <property type="component" value="Unassembled WGS sequence"/>
</dbReference>
<keyword evidence="3" id="KW-1185">Reference proteome</keyword>
<feature type="compositionally biased region" description="Basic and acidic residues" evidence="1">
    <location>
        <begin position="27"/>
        <end position="51"/>
    </location>
</feature>
<evidence type="ECO:0000256" key="1">
    <source>
        <dbReference type="SAM" id="MobiDB-lite"/>
    </source>
</evidence>
<evidence type="ECO:0000313" key="2">
    <source>
        <dbReference type="EMBL" id="SDE69235.1"/>
    </source>
</evidence>
<accession>A0A1G7F0X9</accession>
<evidence type="ECO:0000313" key="3">
    <source>
        <dbReference type="Proteomes" id="UP000199072"/>
    </source>
</evidence>
<feature type="compositionally biased region" description="Polar residues" evidence="1">
    <location>
        <begin position="105"/>
        <end position="156"/>
    </location>
</feature>
<proteinExistence type="predicted"/>
<feature type="compositionally biased region" description="Basic and acidic residues" evidence="1">
    <location>
        <begin position="1"/>
        <end position="16"/>
    </location>
</feature>
<feature type="region of interest" description="Disordered" evidence="1">
    <location>
        <begin position="1"/>
        <end position="187"/>
    </location>
</feature>